<evidence type="ECO:0000256" key="14">
    <source>
        <dbReference type="ARBA" id="ARBA00047700"/>
    </source>
</evidence>
<dbReference type="PROSITE" id="PS00742">
    <property type="entry name" value="PEP_ENZYMES_2"/>
    <property type="match status" value="1"/>
</dbReference>
<dbReference type="InterPro" id="IPR040442">
    <property type="entry name" value="Pyrv_kinase-like_dom_sf"/>
</dbReference>
<protein>
    <recommendedName>
        <fullName evidence="6">Phosphoenolpyruvate synthase</fullName>
        <ecNumber evidence="5">2.7.9.2</ecNumber>
    </recommendedName>
    <alternativeName>
        <fullName evidence="13">Pyruvate, water dikinase</fullName>
    </alternativeName>
</protein>
<dbReference type="EC" id="2.7.9.2" evidence="5"/>
<comment type="function">
    <text evidence="2">Catalyzes the phosphorylation of pyruvate to phosphoenolpyruvate.</text>
</comment>
<sequence length="778" mass="86667">MDKLYWLNQIKLQDRTKVGDKAFQLSKLIQRGYPVLPGFVVSARVMQEFLETLNSSEALVADLPYSSFHLDVANWRQLQQVARLFRQEITQANLPPGLLSSILEAVREQEGTDDHHLIFRPSVVAPTAKQGLGNISGLLESQVCSCDEEAIALALKQTWSQMFRAKSLLYWQWAGIDLRQINLGVLVQPYRNAIASGVLNATSFEWEILATWGLGMSISQGDVLPDVFYIQPDTGNVREQQIGNKTIAYRTYNAASIMMSEPSDIITDLLAEEQQKQYALTEEYLQQLIHLASQLVKEIGANFTIEWTISYETTTGVLYITQINTPQSAIPNVSSIKGLGAATGRVSATAYAIANSQPKPEKIPKGAILVLPSITPDWLSLLQHVAGIVTEQGGLTSHAAILARELSIPAVVNVKDATKIIQTGERLQIDGDRGEIYRVARGEEEVKQEDESVQNSKLRNTPSLPHSLTPSLSSHLPIIATQLLVNVSQPSAISKVHSLPVDGVGLLRSELMVLNILEGKHPSVWIREGERVQLLERWYDAIAQFASVFETKPVFYRSLDWRESELRSLESSSHTPVQSVLGERGTYSYLINPTVFELELAALAKVQKAGYSNIHLLLPFVRTVEEFSFCRQKVEQAKLTQVRQFQLWIMAEVPSILFLLPEYVRAGVQGISIGTNDLTQLLLGVDREQGHLAKAFNESHPVVMDAIAQLIKMAQKANIPCSLCGQAPVLYPEIIEQLVRWGITSISVEPEAVERTYRAIARAEQRVILEAARRWLKD</sequence>
<evidence type="ECO:0000259" key="18">
    <source>
        <dbReference type="Pfam" id="PF02896"/>
    </source>
</evidence>
<dbReference type="PANTHER" id="PTHR43030:SF1">
    <property type="entry name" value="PHOSPHOENOLPYRUVATE SYNTHASE"/>
    <property type="match status" value="1"/>
</dbReference>
<dbReference type="EMBL" id="ANNX02000035">
    <property type="protein sequence ID" value="KYC39477.1"/>
    <property type="molecule type" value="Genomic_DNA"/>
</dbReference>
<dbReference type="Pfam" id="PF02896">
    <property type="entry name" value="PEP-utilizers_C"/>
    <property type="match status" value="1"/>
</dbReference>
<evidence type="ECO:0000256" key="1">
    <source>
        <dbReference type="ARBA" id="ARBA00001946"/>
    </source>
</evidence>
<dbReference type="GO" id="GO:0008986">
    <property type="term" value="F:pyruvate, water dikinase activity"/>
    <property type="evidence" value="ECO:0007669"/>
    <property type="project" value="UniProtKB-EC"/>
</dbReference>
<dbReference type="InterPro" id="IPR015813">
    <property type="entry name" value="Pyrv/PenolPyrv_kinase-like_dom"/>
</dbReference>
<evidence type="ECO:0000313" key="19">
    <source>
        <dbReference type="EMBL" id="KYC39477.1"/>
    </source>
</evidence>
<gene>
    <name evidence="19" type="ORF">WA1_32690</name>
</gene>
<comment type="caution">
    <text evidence="19">The sequence shown here is derived from an EMBL/GenBank/DDBJ whole genome shotgun (WGS) entry which is preliminary data.</text>
</comment>
<evidence type="ECO:0000313" key="20">
    <source>
        <dbReference type="Proteomes" id="UP000076925"/>
    </source>
</evidence>
<dbReference type="Gene3D" id="3.50.30.10">
    <property type="entry name" value="Phosphohistidine domain"/>
    <property type="match status" value="1"/>
</dbReference>
<evidence type="ECO:0000256" key="4">
    <source>
        <dbReference type="ARBA" id="ARBA00007837"/>
    </source>
</evidence>
<comment type="similarity">
    <text evidence="4">Belongs to the PEP-utilizing enzyme family.</text>
</comment>
<evidence type="ECO:0000256" key="6">
    <source>
        <dbReference type="ARBA" id="ARBA00021623"/>
    </source>
</evidence>
<dbReference type="InterPro" id="IPR008279">
    <property type="entry name" value="PEP-util_enz_mobile_dom"/>
</dbReference>
<reference evidence="19 20" key="1">
    <citation type="journal article" date="2013" name="Genome Biol. Evol.">
        <title>Genomes of Stigonematalean cyanobacteria (subsection V) and the evolution of oxygenic photosynthesis from prokaryotes to plastids.</title>
        <authorList>
            <person name="Dagan T."/>
            <person name="Roettger M."/>
            <person name="Stucken K."/>
            <person name="Landan G."/>
            <person name="Koch R."/>
            <person name="Major P."/>
            <person name="Gould S.B."/>
            <person name="Goremykin V.V."/>
            <person name="Rippka R."/>
            <person name="Tandeau de Marsac N."/>
            <person name="Gugger M."/>
            <person name="Lockhart P.J."/>
            <person name="Allen J.F."/>
            <person name="Brune I."/>
            <person name="Maus I."/>
            <person name="Puhler A."/>
            <person name="Martin W.F."/>
        </authorList>
    </citation>
    <scope>NUCLEOTIDE SEQUENCE [LARGE SCALE GENOMIC DNA]</scope>
    <source>
        <strain evidence="19 20">PCC 7110</strain>
    </source>
</reference>
<evidence type="ECO:0000256" key="7">
    <source>
        <dbReference type="ARBA" id="ARBA00022679"/>
    </source>
</evidence>
<keyword evidence="9" id="KW-0547">Nucleotide-binding</keyword>
<dbReference type="InterPro" id="IPR006319">
    <property type="entry name" value="PEP_synth"/>
</dbReference>
<comment type="pathway">
    <text evidence="3">Carbohydrate biosynthesis; gluconeogenesis.</text>
</comment>
<dbReference type="UniPathway" id="UPA00138"/>
<comment type="catalytic activity">
    <reaction evidence="14">
        <text>pyruvate + ATP + H2O = phosphoenolpyruvate + AMP + phosphate + 2 H(+)</text>
        <dbReference type="Rhea" id="RHEA:11364"/>
        <dbReference type="ChEBI" id="CHEBI:15361"/>
        <dbReference type="ChEBI" id="CHEBI:15377"/>
        <dbReference type="ChEBI" id="CHEBI:15378"/>
        <dbReference type="ChEBI" id="CHEBI:30616"/>
        <dbReference type="ChEBI" id="CHEBI:43474"/>
        <dbReference type="ChEBI" id="CHEBI:58702"/>
        <dbReference type="ChEBI" id="CHEBI:456215"/>
        <dbReference type="EC" id="2.7.9.2"/>
    </reaction>
</comment>
<dbReference type="Pfam" id="PF01326">
    <property type="entry name" value="PPDK_N"/>
    <property type="match status" value="1"/>
</dbReference>
<evidence type="ECO:0000256" key="8">
    <source>
        <dbReference type="ARBA" id="ARBA00022723"/>
    </source>
</evidence>
<feature type="domain" description="Pyruvate phosphate dikinase AMP/ATP-binding" evidence="17">
    <location>
        <begin position="17"/>
        <end position="323"/>
    </location>
</feature>
<dbReference type="InterPro" id="IPR023151">
    <property type="entry name" value="PEP_util_CS"/>
</dbReference>
<proteinExistence type="inferred from homology"/>
<keyword evidence="19" id="KW-0670">Pyruvate</keyword>
<organism evidence="19 20">
    <name type="scientific">Scytonema hofmannii PCC 7110</name>
    <dbReference type="NCBI Taxonomy" id="128403"/>
    <lineage>
        <taxon>Bacteria</taxon>
        <taxon>Bacillati</taxon>
        <taxon>Cyanobacteriota</taxon>
        <taxon>Cyanophyceae</taxon>
        <taxon>Nostocales</taxon>
        <taxon>Scytonemataceae</taxon>
        <taxon>Scytonema</taxon>
    </lineage>
</organism>
<evidence type="ECO:0000256" key="9">
    <source>
        <dbReference type="ARBA" id="ARBA00022741"/>
    </source>
</evidence>
<dbReference type="Gene3D" id="3.30.470.20">
    <property type="entry name" value="ATP-grasp fold, B domain"/>
    <property type="match status" value="1"/>
</dbReference>
<keyword evidence="20" id="KW-1185">Reference proteome</keyword>
<feature type="domain" description="PEP-utilising enzyme mobile" evidence="16">
    <location>
        <begin position="363"/>
        <end position="434"/>
    </location>
</feature>
<feature type="domain" description="PEP-utilising enzyme C-terminal" evidence="18">
    <location>
        <begin position="478"/>
        <end position="763"/>
    </location>
</feature>
<accession>A0A139X449</accession>
<evidence type="ECO:0000256" key="2">
    <source>
        <dbReference type="ARBA" id="ARBA00002988"/>
    </source>
</evidence>
<dbReference type="STRING" id="128403.WA1_32690"/>
<dbReference type="GO" id="GO:0006094">
    <property type="term" value="P:gluconeogenesis"/>
    <property type="evidence" value="ECO:0007669"/>
    <property type="project" value="UniProtKB-UniPathway"/>
</dbReference>
<keyword evidence="12" id="KW-0460">Magnesium</keyword>
<evidence type="ECO:0000256" key="15">
    <source>
        <dbReference type="SAM" id="MobiDB-lite"/>
    </source>
</evidence>
<evidence type="ECO:0000256" key="11">
    <source>
        <dbReference type="ARBA" id="ARBA00022840"/>
    </source>
</evidence>
<keyword evidence="10" id="KW-0418">Kinase</keyword>
<dbReference type="InterPro" id="IPR002192">
    <property type="entry name" value="PPDK_AMP/ATP-bd"/>
</dbReference>
<dbReference type="InterPro" id="IPR018274">
    <property type="entry name" value="PEP_util_AS"/>
</dbReference>
<dbReference type="GO" id="GO:0046872">
    <property type="term" value="F:metal ion binding"/>
    <property type="evidence" value="ECO:0007669"/>
    <property type="project" value="UniProtKB-KW"/>
</dbReference>
<dbReference type="InterPro" id="IPR036637">
    <property type="entry name" value="Phosphohistidine_dom_sf"/>
</dbReference>
<dbReference type="GO" id="GO:0005524">
    <property type="term" value="F:ATP binding"/>
    <property type="evidence" value="ECO:0007669"/>
    <property type="project" value="UniProtKB-KW"/>
</dbReference>
<evidence type="ECO:0000256" key="3">
    <source>
        <dbReference type="ARBA" id="ARBA00004742"/>
    </source>
</evidence>
<evidence type="ECO:0000256" key="5">
    <source>
        <dbReference type="ARBA" id="ARBA00011996"/>
    </source>
</evidence>
<dbReference type="Gene3D" id="3.20.20.60">
    <property type="entry name" value="Phosphoenolpyruvate-binding domains"/>
    <property type="match status" value="1"/>
</dbReference>
<feature type="region of interest" description="Disordered" evidence="15">
    <location>
        <begin position="443"/>
        <end position="466"/>
    </location>
</feature>
<keyword evidence="7" id="KW-0808">Transferase</keyword>
<dbReference type="Pfam" id="PF00391">
    <property type="entry name" value="PEP-utilizers"/>
    <property type="match status" value="1"/>
</dbReference>
<dbReference type="SUPFAM" id="SSF56059">
    <property type="entry name" value="Glutathione synthetase ATP-binding domain-like"/>
    <property type="match status" value="1"/>
</dbReference>
<dbReference type="RefSeq" id="WP_017747301.1">
    <property type="nucleotide sequence ID" value="NZ_KQ976354.1"/>
</dbReference>
<dbReference type="Gene3D" id="3.30.1490.20">
    <property type="entry name" value="ATP-grasp fold, A domain"/>
    <property type="match status" value="1"/>
</dbReference>
<dbReference type="PANTHER" id="PTHR43030">
    <property type="entry name" value="PHOSPHOENOLPYRUVATE SYNTHASE"/>
    <property type="match status" value="1"/>
</dbReference>
<keyword evidence="8" id="KW-0479">Metal-binding</keyword>
<keyword evidence="11" id="KW-0067">ATP-binding</keyword>
<evidence type="ECO:0000256" key="10">
    <source>
        <dbReference type="ARBA" id="ARBA00022777"/>
    </source>
</evidence>
<dbReference type="InterPro" id="IPR013815">
    <property type="entry name" value="ATP_grasp_subdomain_1"/>
</dbReference>
<dbReference type="SUPFAM" id="SSF52009">
    <property type="entry name" value="Phosphohistidine domain"/>
    <property type="match status" value="1"/>
</dbReference>
<dbReference type="OrthoDB" id="9765468at2"/>
<evidence type="ECO:0000259" key="17">
    <source>
        <dbReference type="Pfam" id="PF01326"/>
    </source>
</evidence>
<dbReference type="InterPro" id="IPR000121">
    <property type="entry name" value="PEP_util_C"/>
</dbReference>
<evidence type="ECO:0000256" key="12">
    <source>
        <dbReference type="ARBA" id="ARBA00022842"/>
    </source>
</evidence>
<dbReference type="SUPFAM" id="SSF51621">
    <property type="entry name" value="Phosphoenolpyruvate/pyruvate domain"/>
    <property type="match status" value="1"/>
</dbReference>
<name>A0A139X449_9CYAN</name>
<comment type="cofactor">
    <cofactor evidence="1">
        <name>Mg(2+)</name>
        <dbReference type="ChEBI" id="CHEBI:18420"/>
    </cofactor>
</comment>
<evidence type="ECO:0000259" key="16">
    <source>
        <dbReference type="Pfam" id="PF00391"/>
    </source>
</evidence>
<dbReference type="Proteomes" id="UP000076925">
    <property type="component" value="Unassembled WGS sequence"/>
</dbReference>
<dbReference type="AlphaFoldDB" id="A0A139X449"/>
<evidence type="ECO:0000256" key="13">
    <source>
        <dbReference type="ARBA" id="ARBA00033470"/>
    </source>
</evidence>
<dbReference type="PROSITE" id="PS00370">
    <property type="entry name" value="PEP_ENZYMES_PHOS_SITE"/>
    <property type="match status" value="1"/>
</dbReference>